<dbReference type="Proteomes" id="UP000000445">
    <property type="component" value="Chromosome"/>
</dbReference>
<name>B9K8H6_THENN</name>
<dbReference type="PRINTS" id="PR01545">
    <property type="entry name" value="THEMAYE10DUF"/>
</dbReference>
<dbReference type="SUPFAM" id="SSF51445">
    <property type="entry name" value="(Trans)glycosidases"/>
    <property type="match status" value="1"/>
</dbReference>
<protein>
    <recommendedName>
        <fullName evidence="1">Glycoside-hydrolase family GH114 TIM-barrel domain-containing protein</fullName>
    </recommendedName>
</protein>
<dbReference type="PROSITE" id="PS51257">
    <property type="entry name" value="PROKAR_LIPOPROTEIN"/>
    <property type="match status" value="1"/>
</dbReference>
<proteinExistence type="predicted"/>
<feature type="domain" description="Glycoside-hydrolase family GH114 TIM-barrel" evidence="1">
    <location>
        <begin position="35"/>
        <end position="274"/>
    </location>
</feature>
<reference evidence="2 3" key="1">
    <citation type="journal article" date="2009" name="Biosci. Biotechnol. Biochem.">
        <title>WeGAS: a web-based microbial genome annotation system.</title>
        <authorList>
            <person name="Lee D."/>
            <person name="Seo H."/>
            <person name="Park C."/>
            <person name="Park K."/>
        </authorList>
    </citation>
    <scope>NUCLEOTIDE SEQUENCE [LARGE SCALE GENOMIC DNA]</scope>
    <source>
        <strain evidence="3">ATCC 49049 / DSM 4359 / NBRC 107923 / NS-E</strain>
    </source>
</reference>
<dbReference type="InterPro" id="IPR016062">
    <property type="entry name" value="TM1410-rel"/>
</dbReference>
<dbReference type="EMBL" id="CP000916">
    <property type="protein sequence ID" value="ACM23260.1"/>
    <property type="molecule type" value="Genomic_DNA"/>
</dbReference>
<dbReference type="PANTHER" id="PTHR35882">
    <property type="entry name" value="PELA"/>
    <property type="match status" value="1"/>
</dbReference>
<dbReference type="NCBIfam" id="TIGR01370">
    <property type="entry name" value="MJ1477/TM1410 family putative glycoside hydrolase"/>
    <property type="match status" value="1"/>
</dbReference>
<dbReference type="InterPro" id="IPR017853">
    <property type="entry name" value="GH"/>
</dbReference>
<dbReference type="KEGG" id="tna:CTN_1083"/>
<dbReference type="AlphaFoldDB" id="B9K8H6"/>
<dbReference type="Pfam" id="PF03537">
    <property type="entry name" value="Glyco_hydro_114"/>
    <property type="match status" value="1"/>
</dbReference>
<dbReference type="HOGENOM" id="CLU_058176_0_0_0"/>
<dbReference type="Gene3D" id="3.20.20.70">
    <property type="entry name" value="Aldolase class I"/>
    <property type="match status" value="1"/>
</dbReference>
<keyword evidence="3" id="KW-1185">Reference proteome</keyword>
<sequence length="310" mass="36372">MVSTKRNLLISIIALIIASCGMTFQDEWEIPFKNWLYQLQNADPSEIASSGFELAVIDYSRDGSEKGEYSQEEIKIMLDAGVVPVAYLNIGQAEDYRFYWKNDWYENPPEWLGEEDKMWPGNYFVKYWYPEWKDIIFSYIDRILSQGFKGVYLDRVDSFEYWSSTGQISKEEAARRMIDLIEDIAEYIRKENPDILIIPQNGENILEFDDGRILSFVSGWSVENLFYLKTTPLPDEETESRIHYLDMLRWHGKFVLSVDYVDDGSDSLENLERILDYYKKCEEKVYIPYAAKSDLQLDEVNIIEGIQPAE</sequence>
<evidence type="ECO:0000313" key="2">
    <source>
        <dbReference type="EMBL" id="ACM23260.1"/>
    </source>
</evidence>
<dbReference type="PANTHER" id="PTHR35882:SF1">
    <property type="match status" value="1"/>
</dbReference>
<dbReference type="InterPro" id="IPR016063">
    <property type="entry name" value="TM1410_Glycdase"/>
</dbReference>
<gene>
    <name evidence="2" type="ordered locus">CTN_1083</name>
</gene>
<dbReference type="STRING" id="309803.CTN_1083"/>
<dbReference type="eggNOG" id="COG2342">
    <property type="taxonomic scope" value="Bacteria"/>
</dbReference>
<accession>B9K8H6</accession>
<evidence type="ECO:0000313" key="3">
    <source>
        <dbReference type="Proteomes" id="UP000000445"/>
    </source>
</evidence>
<dbReference type="InterPro" id="IPR013785">
    <property type="entry name" value="Aldolase_TIM"/>
</dbReference>
<evidence type="ECO:0000259" key="1">
    <source>
        <dbReference type="Pfam" id="PF03537"/>
    </source>
</evidence>
<dbReference type="InterPro" id="IPR004352">
    <property type="entry name" value="GH114_TIM-barrel"/>
</dbReference>
<organism evidence="2 3">
    <name type="scientific">Thermotoga neapolitana (strain ATCC 49049 / DSM 4359 / NBRC 107923 / NS-E)</name>
    <dbReference type="NCBI Taxonomy" id="309803"/>
    <lineage>
        <taxon>Bacteria</taxon>
        <taxon>Thermotogati</taxon>
        <taxon>Thermotogota</taxon>
        <taxon>Thermotogae</taxon>
        <taxon>Thermotogales</taxon>
        <taxon>Thermotogaceae</taxon>
        <taxon>Thermotoga</taxon>
    </lineage>
</organism>